<keyword evidence="4" id="KW-0720">Serine protease</keyword>
<dbReference type="GO" id="GO:0004175">
    <property type="term" value="F:endopeptidase activity"/>
    <property type="evidence" value="ECO:0007669"/>
    <property type="project" value="TreeGrafter"/>
</dbReference>
<evidence type="ECO:0000256" key="3">
    <source>
        <dbReference type="ARBA" id="ARBA00022801"/>
    </source>
</evidence>
<feature type="domain" description="PDZ" evidence="6">
    <location>
        <begin position="243"/>
        <end position="310"/>
    </location>
</feature>
<dbReference type="InterPro" id="IPR001478">
    <property type="entry name" value="PDZ"/>
</dbReference>
<keyword evidence="2" id="KW-0645">Protease</keyword>
<dbReference type="AlphaFoldDB" id="A0A4V2JAH2"/>
<comment type="similarity">
    <text evidence="1">Belongs to the peptidase S41A family.</text>
</comment>
<dbReference type="InterPro" id="IPR040573">
    <property type="entry name" value="TSP_N"/>
</dbReference>
<dbReference type="GO" id="GO:0008236">
    <property type="term" value="F:serine-type peptidase activity"/>
    <property type="evidence" value="ECO:0007669"/>
    <property type="project" value="UniProtKB-KW"/>
</dbReference>
<dbReference type="InterPro" id="IPR029045">
    <property type="entry name" value="ClpP/crotonase-like_dom_sf"/>
</dbReference>
<feature type="chain" id="PRO_5020649477" description="PDZ domain-containing protein" evidence="5">
    <location>
        <begin position="22"/>
        <end position="688"/>
    </location>
</feature>
<dbReference type="PROSITE" id="PS50106">
    <property type="entry name" value="PDZ"/>
    <property type="match status" value="1"/>
</dbReference>
<evidence type="ECO:0000256" key="1">
    <source>
        <dbReference type="ARBA" id="ARBA00009179"/>
    </source>
</evidence>
<dbReference type="InterPro" id="IPR036034">
    <property type="entry name" value="PDZ_sf"/>
</dbReference>
<reference evidence="7 8" key="1">
    <citation type="submission" date="2019-02" db="EMBL/GenBank/DDBJ databases">
        <title>Hyunsoonleella sp., isolated from marine sediment.</title>
        <authorList>
            <person name="Liu B.-T."/>
        </authorList>
    </citation>
    <scope>NUCLEOTIDE SEQUENCE [LARGE SCALE GENOMIC DNA]</scope>
    <source>
        <strain evidence="7 8">T58</strain>
    </source>
</reference>
<keyword evidence="8" id="KW-1185">Reference proteome</keyword>
<dbReference type="RefSeq" id="WP_130962673.1">
    <property type="nucleotide sequence ID" value="NZ_SIRT01000001.1"/>
</dbReference>
<keyword evidence="5" id="KW-0732">Signal</keyword>
<dbReference type="InterPro" id="IPR005151">
    <property type="entry name" value="Tail-specific_protease"/>
</dbReference>
<keyword evidence="3" id="KW-0378">Hydrolase</keyword>
<dbReference type="CDD" id="cd07560">
    <property type="entry name" value="Peptidase_S41_CPP"/>
    <property type="match status" value="1"/>
</dbReference>
<feature type="signal peptide" evidence="5">
    <location>
        <begin position="1"/>
        <end position="21"/>
    </location>
</feature>
<dbReference type="Pfam" id="PF17804">
    <property type="entry name" value="TSP_NTD"/>
    <property type="match status" value="1"/>
</dbReference>
<evidence type="ECO:0000256" key="4">
    <source>
        <dbReference type="ARBA" id="ARBA00022825"/>
    </source>
</evidence>
<proteinExistence type="inferred from homology"/>
<dbReference type="Gene3D" id="2.30.42.10">
    <property type="match status" value="1"/>
</dbReference>
<organism evidence="7 8">
    <name type="scientific">Hyunsoonleella flava</name>
    <dbReference type="NCBI Taxonomy" id="2527939"/>
    <lineage>
        <taxon>Bacteria</taxon>
        <taxon>Pseudomonadati</taxon>
        <taxon>Bacteroidota</taxon>
        <taxon>Flavobacteriia</taxon>
        <taxon>Flavobacteriales</taxon>
        <taxon>Flavobacteriaceae</taxon>
    </lineage>
</organism>
<gene>
    <name evidence="7" type="ORF">EYD45_02035</name>
</gene>
<evidence type="ECO:0000256" key="5">
    <source>
        <dbReference type="SAM" id="SignalP"/>
    </source>
</evidence>
<dbReference type="EMBL" id="SIRT01000001">
    <property type="protein sequence ID" value="TBN06686.1"/>
    <property type="molecule type" value="Genomic_DNA"/>
</dbReference>
<dbReference type="SMART" id="SM00245">
    <property type="entry name" value="TSPc"/>
    <property type="match status" value="1"/>
</dbReference>
<dbReference type="InterPro" id="IPR004447">
    <property type="entry name" value="Peptidase_S41A"/>
</dbReference>
<dbReference type="SUPFAM" id="SSF50156">
    <property type="entry name" value="PDZ domain-like"/>
    <property type="match status" value="1"/>
</dbReference>
<evidence type="ECO:0000313" key="7">
    <source>
        <dbReference type="EMBL" id="TBN06686.1"/>
    </source>
</evidence>
<dbReference type="Pfam" id="PF03572">
    <property type="entry name" value="Peptidase_S41"/>
    <property type="match status" value="1"/>
</dbReference>
<evidence type="ECO:0000259" key="6">
    <source>
        <dbReference type="PROSITE" id="PS50106"/>
    </source>
</evidence>
<accession>A0A4V2JAH2</accession>
<evidence type="ECO:0000256" key="2">
    <source>
        <dbReference type="ARBA" id="ARBA00022670"/>
    </source>
</evidence>
<dbReference type="Gene3D" id="3.90.226.10">
    <property type="entry name" value="2-enoyl-CoA Hydratase, Chain A, domain 1"/>
    <property type="match status" value="1"/>
</dbReference>
<dbReference type="GO" id="GO:0006508">
    <property type="term" value="P:proteolysis"/>
    <property type="evidence" value="ECO:0007669"/>
    <property type="project" value="UniProtKB-KW"/>
</dbReference>
<evidence type="ECO:0000313" key="8">
    <source>
        <dbReference type="Proteomes" id="UP000291142"/>
    </source>
</evidence>
<dbReference type="OrthoDB" id="9812068at2"/>
<dbReference type="GO" id="GO:0030288">
    <property type="term" value="C:outer membrane-bounded periplasmic space"/>
    <property type="evidence" value="ECO:0007669"/>
    <property type="project" value="TreeGrafter"/>
</dbReference>
<dbReference type="PANTHER" id="PTHR32060:SF22">
    <property type="entry name" value="CARBOXYL-TERMINAL-PROCESSING PEPTIDASE 3, CHLOROPLASTIC"/>
    <property type="match status" value="1"/>
</dbReference>
<protein>
    <recommendedName>
        <fullName evidence="6">PDZ domain-containing protein</fullName>
    </recommendedName>
</protein>
<dbReference type="CDD" id="cd00136">
    <property type="entry name" value="PDZ_canonical"/>
    <property type="match status" value="1"/>
</dbReference>
<dbReference type="GO" id="GO:0007165">
    <property type="term" value="P:signal transduction"/>
    <property type="evidence" value="ECO:0007669"/>
    <property type="project" value="TreeGrafter"/>
</dbReference>
<sequence>MRNTTITLFVCFLCFYSFVFAQNPNFCKQLSGLKTLVKKEHFAPKKVDDSLSKGVFQLFISHLDSKKCLFTKSDINLFKEHTYQLDDYINTGNCEFIKTYVKHLEKRIAASKSYLSELSNLELDYTGTDTLYFDANRDFGYFKNDEKAKKYWAKRLRYKVLTDMMEDTTNLEVLRKNFKIKEPAIKKKVVEKELCFLDEISNAKGGIHQFVEHAFLNAFLNYHDPHSTFFSNTEKNVFEHGLGNNQLSFGITTSKNENGDIVVSHIAPGSPAFKNANLEVNDIIKSVSSNHTILETYCVSNEDVLEFLNDESQHEATFKIKKSSGLIKDVKLIKSLVENEENNARGYIIKDISEALKIGYIKIPQFYTDFESPQGLGVANDVAKEVYKLKKEGINGLIIDLRFNGGGSLKEAMDLSGMFIDRGPLMIMKYNNGETYTLKDSKRGAVFTAPLIVLVNHFSASASELFASVMQDYGRALIVGTSTHGKSSAQIVLPVDEKQDFGFAKLTVERFYRPTGKSHQGLGIIPDIQLPSLYDGFKTEEIYLDYALPNDSVEVSLAHRALKGFDINSLSEKSKKRITQNQNFKLISNINKSVLNDYINKKIQYALTLDNVFSDINAYQKLWESFTNKITVENDNVIIENTSATSKVLKYNPKKSKENIEVIKELSNDAMIIEAFYILNDITSTNHN</sequence>
<comment type="caution">
    <text evidence="7">The sequence shown here is derived from an EMBL/GenBank/DDBJ whole genome shotgun (WGS) entry which is preliminary data.</text>
</comment>
<dbReference type="Proteomes" id="UP000291142">
    <property type="component" value="Unassembled WGS sequence"/>
</dbReference>
<name>A0A4V2JAH2_9FLAO</name>
<dbReference type="SUPFAM" id="SSF52096">
    <property type="entry name" value="ClpP/crotonase"/>
    <property type="match status" value="1"/>
</dbReference>
<dbReference type="PANTHER" id="PTHR32060">
    <property type="entry name" value="TAIL-SPECIFIC PROTEASE"/>
    <property type="match status" value="1"/>
</dbReference>